<dbReference type="InterPro" id="IPR050491">
    <property type="entry name" value="AmpC-like"/>
</dbReference>
<evidence type="ECO:0000256" key="1">
    <source>
        <dbReference type="SAM" id="Phobius"/>
    </source>
</evidence>
<organism evidence="3">
    <name type="scientific">bioreactor metagenome</name>
    <dbReference type="NCBI Taxonomy" id="1076179"/>
    <lineage>
        <taxon>unclassified sequences</taxon>
        <taxon>metagenomes</taxon>
        <taxon>ecological metagenomes</taxon>
    </lineage>
</organism>
<protein>
    <submittedName>
        <fullName evidence="3">Protein flp</fullName>
    </submittedName>
</protein>
<dbReference type="PANTHER" id="PTHR46825">
    <property type="entry name" value="D-ALANYL-D-ALANINE-CARBOXYPEPTIDASE/ENDOPEPTIDASE AMPH"/>
    <property type="match status" value="1"/>
</dbReference>
<dbReference type="EMBL" id="VSSQ01009852">
    <property type="protein sequence ID" value="MPM42768.1"/>
    <property type="molecule type" value="Genomic_DNA"/>
</dbReference>
<proteinExistence type="predicted"/>
<keyword evidence="1" id="KW-0472">Membrane</keyword>
<dbReference type="PANTHER" id="PTHR46825:SF9">
    <property type="entry name" value="BETA-LACTAMASE-RELATED DOMAIN-CONTAINING PROTEIN"/>
    <property type="match status" value="1"/>
</dbReference>
<evidence type="ECO:0000259" key="2">
    <source>
        <dbReference type="Pfam" id="PF00144"/>
    </source>
</evidence>
<dbReference type="SUPFAM" id="SSF56601">
    <property type="entry name" value="beta-lactamase/transpeptidase-like"/>
    <property type="match status" value="1"/>
</dbReference>
<reference evidence="3" key="1">
    <citation type="submission" date="2019-08" db="EMBL/GenBank/DDBJ databases">
        <authorList>
            <person name="Kucharzyk K."/>
            <person name="Murdoch R.W."/>
            <person name="Higgins S."/>
            <person name="Loffler F."/>
        </authorList>
    </citation>
    <scope>NUCLEOTIDE SEQUENCE</scope>
</reference>
<accession>A0A644ZQW3</accession>
<sequence length="368" mass="40799">MNMKKSRSRRKAIILGLVIGLVVVVVALIALSFYGKTMMKKIPALSFAEALDYTLKDNPEAIITVGFVKDGQASYTVYGNNSALLAPVPHTYEIGSLTKTITSAMVAKAVQEGKVRLDDTIDAYIALPSGNTYPTIGELVTHTSSYKPHYFEWPMVGNFFSRDNDFYGITTAMLARRLSSLSVSSKRGTYEYSNFGYAVLGLVLQELYDTEYATLVDAFVRDDFSLRHTYISTMSGDLDNAWDWKRGDAYLSAGGLVSNIEDMLAYAQLQLAGQGFIGASQESLKQIDAATQQFELLDIHPDAIAMAWMWDEQNGMFWHNGATSHYNSYLAFDPVRQMAVVILSNLSPNSRIPATVLGIKLMKELQLF</sequence>
<feature type="transmembrane region" description="Helical" evidence="1">
    <location>
        <begin position="12"/>
        <end position="34"/>
    </location>
</feature>
<dbReference type="InterPro" id="IPR012338">
    <property type="entry name" value="Beta-lactam/transpept-like"/>
</dbReference>
<gene>
    <name evidence="3" type="primary">flp_2</name>
    <name evidence="3" type="ORF">SDC9_89439</name>
</gene>
<keyword evidence="1" id="KW-1133">Transmembrane helix</keyword>
<keyword evidence="1" id="KW-0812">Transmembrane</keyword>
<comment type="caution">
    <text evidence="3">The sequence shown here is derived from an EMBL/GenBank/DDBJ whole genome shotgun (WGS) entry which is preliminary data.</text>
</comment>
<dbReference type="InterPro" id="IPR001466">
    <property type="entry name" value="Beta-lactam-related"/>
</dbReference>
<dbReference type="Pfam" id="PF00144">
    <property type="entry name" value="Beta-lactamase"/>
    <property type="match status" value="1"/>
</dbReference>
<dbReference type="AlphaFoldDB" id="A0A644ZQW3"/>
<name>A0A644ZQW3_9ZZZZ</name>
<evidence type="ECO:0000313" key="3">
    <source>
        <dbReference type="EMBL" id="MPM42768.1"/>
    </source>
</evidence>
<feature type="domain" description="Beta-lactamase-related" evidence="2">
    <location>
        <begin position="89"/>
        <end position="349"/>
    </location>
</feature>
<dbReference type="Gene3D" id="3.40.710.10">
    <property type="entry name" value="DD-peptidase/beta-lactamase superfamily"/>
    <property type="match status" value="1"/>
</dbReference>